<feature type="region of interest" description="Disordered" evidence="1">
    <location>
        <begin position="1016"/>
        <end position="1056"/>
    </location>
</feature>
<feature type="compositionally biased region" description="Low complexity" evidence="1">
    <location>
        <begin position="388"/>
        <end position="427"/>
    </location>
</feature>
<name>A0AAW0RGW1_9HYPO</name>
<gene>
    <name evidence="2" type="ORF">G3M48_000123</name>
</gene>
<evidence type="ECO:0000313" key="2">
    <source>
        <dbReference type="EMBL" id="KAK8141398.1"/>
    </source>
</evidence>
<feature type="region of interest" description="Disordered" evidence="1">
    <location>
        <begin position="58"/>
        <end position="123"/>
    </location>
</feature>
<reference evidence="2 3" key="1">
    <citation type="submission" date="2020-02" db="EMBL/GenBank/DDBJ databases">
        <title>Comparative genomics of the hypocrealean fungal genus Beauvera.</title>
        <authorList>
            <person name="Showalter D.N."/>
            <person name="Bushley K.E."/>
            <person name="Rehner S.A."/>
        </authorList>
    </citation>
    <scope>NUCLEOTIDE SEQUENCE [LARGE SCALE GENOMIC DNA]</scope>
    <source>
        <strain evidence="2 3">ARSEF4384</strain>
    </source>
</reference>
<feature type="region of interest" description="Disordered" evidence="1">
    <location>
        <begin position="858"/>
        <end position="1001"/>
    </location>
</feature>
<feature type="compositionally biased region" description="Low complexity" evidence="1">
    <location>
        <begin position="707"/>
        <end position="721"/>
    </location>
</feature>
<dbReference type="Proteomes" id="UP001397290">
    <property type="component" value="Unassembled WGS sequence"/>
</dbReference>
<feature type="compositionally biased region" description="Polar residues" evidence="1">
    <location>
        <begin position="975"/>
        <end position="990"/>
    </location>
</feature>
<feature type="compositionally biased region" description="Low complexity" evidence="1">
    <location>
        <begin position="962"/>
        <end position="974"/>
    </location>
</feature>
<evidence type="ECO:0000256" key="1">
    <source>
        <dbReference type="SAM" id="MobiDB-lite"/>
    </source>
</evidence>
<protein>
    <recommendedName>
        <fullName evidence="4">WW domain-containing protein</fullName>
    </recommendedName>
</protein>
<feature type="region of interest" description="Disordered" evidence="1">
    <location>
        <begin position="359"/>
        <end position="800"/>
    </location>
</feature>
<feature type="compositionally biased region" description="Low complexity" evidence="1">
    <location>
        <begin position="1025"/>
        <end position="1034"/>
    </location>
</feature>
<feature type="compositionally biased region" description="Basic and acidic residues" evidence="1">
    <location>
        <begin position="201"/>
        <end position="228"/>
    </location>
</feature>
<sequence>MPTAGLATDLPDGWEWDYDGTRWFYTFKANGHVQYHFPSDGDEFPDFVGVVPAALEPEERLASHQQVKRATGAPPERKKKSKDGRGNGMTATTPRPVGIEWDGDVGAGSSEDEEGDGEGAGSRVVFEPENLMFLGPQTYAEVSPLNEEEEEAAKRTVVGEKGAVVSPGKETPATSGAEECTKEGENGHVAAPRATTVLRTPAEDEKPLGKKEEPAATHEAAKPVEEPTKSLAPQKSACEADPVAEQNPALATEEVASSLAPRHESTASPPLPPPLLPPGSTHTLAVELPVPAPPPFNPVGIIAEMPTEDTPRSHIEMNPIPVEIMDASVLAPIETAPSLGVAELPGQGRAPAAAVVKQTQQTQMPQSGVAITKLPPMQMKIKRKPTDPNASIPSPKSASSSALMSPSAVSHPSVTSSSPASLPAPVATQYNPWAPVSPLLRADTEPATPRPAMITAQQKQRAMTAPPSPVANPQLSYAPMVLRPAGRRSRQSTSVSPERKEDRSGTNNGESGLLATAPAEKPAQGGTVTGASPRNASAAPGMSEGQMRPLGQEQPPDLMAQRGEMTARSHLQLQGHGPPQRVSSQPNPTFQPVQMPPAQMPLQKHRRPVSMAPGQYPPVPIPQPYNQYHSQPPRIVQHPGPPWLAPGQPIPSPGRMMPPVQQQPPPGWMRQSMPPAYPPGQQPPNGRHSLTAQSDPRLIPLRSHYHPAPSSTSTPSEPPASQSRRRSSTADSLAVSPLRPRADSQPLGIVLPSPSPLETPQTPAAAPIPHKDPTPGSAEVGMGSGTRRRSTADSYFPLSKERSAGHVGDIADQFAAEMQAILGSGSEVPVANLATAKPEPKALVGTWSLGAANMLDRIEEHQAGNTPISASPKQDLRPSSVATDLTQSTLQSTASQPQPPAPSKQTSPSNMLQAPQGFLSEISRKPVVYSHGAQAGMPLPGQMAPRGHGRQGSMLRQGVAPQQQWQSNMQQPTQRLLSVPSQTHVQPSQSKENKWTKWFKTPKPEKKLSTLQIGMPQLQQPPPQGWMQPQQWQPGAPIPGHASQNRSIQGQSMQGQPIQGQALQGQPIQGQIIPGQPAQGQPMQSTLIARPMSLQSMPMNPHPPHQIPPGQGGGPTPMAMAQQGPLGSHPPQQYMPLQPGQPTQMRKPFGAPNEQMRPGEPMMQMQPLGVAESPAQTTPLQHLQKPLQNRTWSSQQTGQPAPQSEGPTVPPTTNHLMPAPLSLRPKPEVSAGIRGAGLSS</sequence>
<feature type="region of interest" description="Disordered" evidence="1">
    <location>
        <begin position="143"/>
        <end position="291"/>
    </location>
</feature>
<feature type="compositionally biased region" description="Low complexity" evidence="1">
    <location>
        <begin position="882"/>
        <end position="896"/>
    </location>
</feature>
<accession>A0AAW0RGW1</accession>
<evidence type="ECO:0008006" key="4">
    <source>
        <dbReference type="Google" id="ProtNLM"/>
    </source>
</evidence>
<dbReference type="AlphaFoldDB" id="A0AAW0RGW1"/>
<feature type="region of interest" description="Disordered" evidence="1">
    <location>
        <begin position="1094"/>
        <end position="1240"/>
    </location>
</feature>
<comment type="caution">
    <text evidence="2">The sequence shown here is derived from an EMBL/GenBank/DDBJ whole genome shotgun (WGS) entry which is preliminary data.</text>
</comment>
<feature type="compositionally biased region" description="Pro residues" evidence="1">
    <location>
        <begin position="639"/>
        <end position="652"/>
    </location>
</feature>
<evidence type="ECO:0000313" key="3">
    <source>
        <dbReference type="Proteomes" id="UP001397290"/>
    </source>
</evidence>
<feature type="compositionally biased region" description="Polar residues" evidence="1">
    <location>
        <begin position="863"/>
        <end position="872"/>
    </location>
</feature>
<dbReference type="EMBL" id="JAAHCF010001001">
    <property type="protein sequence ID" value="KAK8141398.1"/>
    <property type="molecule type" value="Genomic_DNA"/>
</dbReference>
<keyword evidence="3" id="KW-1185">Reference proteome</keyword>
<proteinExistence type="predicted"/>
<feature type="compositionally biased region" description="Polar residues" evidence="1">
    <location>
        <begin position="581"/>
        <end position="592"/>
    </location>
</feature>
<organism evidence="2 3">
    <name type="scientific">Beauveria asiatica</name>
    <dbReference type="NCBI Taxonomy" id="1069075"/>
    <lineage>
        <taxon>Eukaryota</taxon>
        <taxon>Fungi</taxon>
        <taxon>Dikarya</taxon>
        <taxon>Ascomycota</taxon>
        <taxon>Pezizomycotina</taxon>
        <taxon>Sordariomycetes</taxon>
        <taxon>Hypocreomycetidae</taxon>
        <taxon>Hypocreales</taxon>
        <taxon>Cordycipitaceae</taxon>
        <taxon>Beauveria</taxon>
    </lineage>
</organism>
<feature type="compositionally biased region" description="Polar residues" evidence="1">
    <location>
        <begin position="1042"/>
        <end position="1053"/>
    </location>
</feature>
<feature type="compositionally biased region" description="Polar residues" evidence="1">
    <location>
        <begin position="1174"/>
        <end position="1215"/>
    </location>
</feature>